<comment type="subcellular location">
    <subcellularLocation>
        <location evidence="2">Endoplasmic reticulum membrane</location>
        <topology evidence="2">Multi-pass membrane protein</topology>
    </subcellularLocation>
</comment>
<organism evidence="10 11">
    <name type="scientific">Dioscorea zingiberensis</name>
    <dbReference type="NCBI Taxonomy" id="325984"/>
    <lineage>
        <taxon>Eukaryota</taxon>
        <taxon>Viridiplantae</taxon>
        <taxon>Streptophyta</taxon>
        <taxon>Embryophyta</taxon>
        <taxon>Tracheophyta</taxon>
        <taxon>Spermatophyta</taxon>
        <taxon>Magnoliopsida</taxon>
        <taxon>Liliopsida</taxon>
        <taxon>Dioscoreales</taxon>
        <taxon>Dioscoreaceae</taxon>
        <taxon>Dioscorea</taxon>
    </lineage>
</organism>
<evidence type="ECO:0000256" key="5">
    <source>
        <dbReference type="ARBA" id="ARBA00022729"/>
    </source>
</evidence>
<keyword evidence="6" id="KW-0256">Endoplasmic reticulum</keyword>
<dbReference type="GO" id="GO:0008250">
    <property type="term" value="C:oligosaccharyltransferase complex"/>
    <property type="evidence" value="ECO:0007669"/>
    <property type="project" value="TreeGrafter"/>
</dbReference>
<dbReference type="EMBL" id="JAGGNH010000002">
    <property type="protein sequence ID" value="KAJ0983263.1"/>
    <property type="molecule type" value="Genomic_DNA"/>
</dbReference>
<keyword evidence="11" id="KW-1185">Reference proteome</keyword>
<dbReference type="OrthoDB" id="2007591at2759"/>
<accession>A0A9D5D1A6</accession>
<evidence type="ECO:0000256" key="4">
    <source>
        <dbReference type="ARBA" id="ARBA00022692"/>
    </source>
</evidence>
<comment type="similarity">
    <text evidence="3">Belongs to the OST3/OST6 family.</text>
</comment>
<keyword evidence="4" id="KW-0812">Transmembrane</keyword>
<dbReference type="GO" id="GO:0018279">
    <property type="term" value="P:protein N-linked glycosylation via asparagine"/>
    <property type="evidence" value="ECO:0007669"/>
    <property type="project" value="TreeGrafter"/>
</dbReference>
<evidence type="ECO:0000256" key="9">
    <source>
        <dbReference type="SAM" id="SignalP"/>
    </source>
</evidence>
<feature type="signal peptide" evidence="9">
    <location>
        <begin position="1"/>
        <end position="22"/>
    </location>
</feature>
<keyword evidence="8" id="KW-0472">Membrane</keyword>
<proteinExistence type="inferred from homology"/>
<reference evidence="10" key="2">
    <citation type="journal article" date="2022" name="Hortic Res">
        <title>The genome of Dioscorea zingiberensis sheds light on the biosynthesis, origin and evolution of the medicinally important diosgenin saponins.</title>
        <authorList>
            <person name="Li Y."/>
            <person name="Tan C."/>
            <person name="Li Z."/>
            <person name="Guo J."/>
            <person name="Li S."/>
            <person name="Chen X."/>
            <person name="Wang C."/>
            <person name="Dai X."/>
            <person name="Yang H."/>
            <person name="Song W."/>
            <person name="Hou L."/>
            <person name="Xu J."/>
            <person name="Tong Z."/>
            <person name="Xu A."/>
            <person name="Yuan X."/>
            <person name="Wang W."/>
            <person name="Yang Q."/>
            <person name="Chen L."/>
            <person name="Sun Z."/>
            <person name="Wang K."/>
            <person name="Pan B."/>
            <person name="Chen J."/>
            <person name="Bao Y."/>
            <person name="Liu F."/>
            <person name="Qi X."/>
            <person name="Gang D.R."/>
            <person name="Wen J."/>
            <person name="Li J."/>
        </authorList>
    </citation>
    <scope>NUCLEOTIDE SEQUENCE</scope>
    <source>
        <strain evidence="10">Dzin_1.0</strain>
    </source>
</reference>
<feature type="chain" id="PRO_5038737032" evidence="9">
    <location>
        <begin position="23"/>
        <end position="248"/>
    </location>
</feature>
<name>A0A9D5D1A6_9LILI</name>
<dbReference type="PANTHER" id="PTHR12692:SF0">
    <property type="entry name" value="GH11935P"/>
    <property type="match status" value="1"/>
</dbReference>
<dbReference type="PANTHER" id="PTHR12692">
    <property type="entry name" value="DOLICHYL-DIPHOSPHOOLIGOSACCHARIDE--PROTEIN GLYCOSYLTRANSFERASE-RELATED"/>
    <property type="match status" value="1"/>
</dbReference>
<evidence type="ECO:0000313" key="11">
    <source>
        <dbReference type="Proteomes" id="UP001085076"/>
    </source>
</evidence>
<comment type="caution">
    <text evidence="10">The sequence shown here is derived from an EMBL/GenBank/DDBJ whole genome shotgun (WGS) entry which is preliminary data.</text>
</comment>
<gene>
    <name evidence="10" type="ORF">J5N97_011518</name>
</gene>
<keyword evidence="5 9" id="KW-0732">Signal</keyword>
<evidence type="ECO:0000256" key="8">
    <source>
        <dbReference type="ARBA" id="ARBA00023136"/>
    </source>
</evidence>
<evidence type="ECO:0000256" key="1">
    <source>
        <dbReference type="ARBA" id="ARBA00002791"/>
    </source>
</evidence>
<reference evidence="10" key="1">
    <citation type="submission" date="2021-03" db="EMBL/GenBank/DDBJ databases">
        <authorList>
            <person name="Li Z."/>
            <person name="Yang C."/>
        </authorList>
    </citation>
    <scope>NUCLEOTIDE SEQUENCE</scope>
    <source>
        <strain evidence="10">Dzin_1.0</strain>
        <tissue evidence="10">Leaf</tissue>
    </source>
</reference>
<dbReference type="AlphaFoldDB" id="A0A9D5D1A6"/>
<evidence type="ECO:0000256" key="7">
    <source>
        <dbReference type="ARBA" id="ARBA00022989"/>
    </source>
</evidence>
<keyword evidence="7" id="KW-1133">Transmembrane helix</keyword>
<comment type="function">
    <text evidence="1">Subunit of the oligosaccharyl transferase (OST) complex that catalyzes the initial transfer of a defined glycan (Glc(3)Man(9)GlcNAc(2) in eukaryotes) from the lipid carrier dolichol-pyrophosphate to an asparagine residue within an Asn-X-Ser/Thr consensus motif in nascent polypeptide chains, the first step in protein N-glycosylation. N-glycosylation occurs cotranslationally and the complex associates with the Sec61 complex at the channel-forming translocon complex that mediates protein translocation across the endoplasmic reticulum (ER). All subunits are required for a maximal enzyme activity.</text>
</comment>
<dbReference type="Gene3D" id="3.40.30.10">
    <property type="entry name" value="Glutaredoxin"/>
    <property type="match status" value="1"/>
</dbReference>
<dbReference type="Proteomes" id="UP001085076">
    <property type="component" value="Miscellaneous, Linkage group lg02"/>
</dbReference>
<sequence>MTLRTLILSLVLLLAISSSASSDDDLVAELVALRARSPSGVIHLDDRAVSRFLTSAPTPRPFSLLVFFDAAQLREKPDLHLPQLRSEFGLLSSSFSQRNPSSSSLFFCDIEFQESQSSFHLFGVSSLPHIRLVSPHHSSPKTWTRWTNPTSPASPNPWPAEFVEIPHRPRGRPHQPPAPLSTKQIFPPDLRPCRFLPVPDQRALAGDTLLHDRKLWMSLCGLRLLLQCFRHDAQHHQEDAYVHTTGSW</sequence>
<protein>
    <submittedName>
        <fullName evidence="10">Uncharacterized protein</fullName>
    </submittedName>
</protein>
<evidence type="ECO:0000313" key="10">
    <source>
        <dbReference type="EMBL" id="KAJ0983263.1"/>
    </source>
</evidence>
<dbReference type="InterPro" id="IPR021149">
    <property type="entry name" value="OligosaccharylTrfase_OST3/OST6"/>
</dbReference>
<dbReference type="Pfam" id="PF04756">
    <property type="entry name" value="OST3_OST6"/>
    <property type="match status" value="1"/>
</dbReference>
<evidence type="ECO:0000256" key="6">
    <source>
        <dbReference type="ARBA" id="ARBA00022824"/>
    </source>
</evidence>
<evidence type="ECO:0000256" key="3">
    <source>
        <dbReference type="ARBA" id="ARBA00009561"/>
    </source>
</evidence>
<evidence type="ECO:0000256" key="2">
    <source>
        <dbReference type="ARBA" id="ARBA00004477"/>
    </source>
</evidence>